<evidence type="ECO:0000313" key="1">
    <source>
        <dbReference type="EMBL" id="CAG8455576.1"/>
    </source>
</evidence>
<dbReference type="Proteomes" id="UP000789375">
    <property type="component" value="Unassembled WGS sequence"/>
</dbReference>
<reference evidence="1" key="1">
    <citation type="submission" date="2021-06" db="EMBL/GenBank/DDBJ databases">
        <authorList>
            <person name="Kallberg Y."/>
            <person name="Tangrot J."/>
            <person name="Rosling A."/>
        </authorList>
    </citation>
    <scope>NUCLEOTIDE SEQUENCE</scope>
    <source>
        <strain evidence="1">87-6 pot B 2015</strain>
    </source>
</reference>
<evidence type="ECO:0000313" key="2">
    <source>
        <dbReference type="Proteomes" id="UP000789375"/>
    </source>
</evidence>
<proteinExistence type="predicted"/>
<comment type="caution">
    <text evidence="1">The sequence shown here is derived from an EMBL/GenBank/DDBJ whole genome shotgun (WGS) entry which is preliminary data.</text>
</comment>
<feature type="non-terminal residue" evidence="1">
    <location>
        <position position="1"/>
    </location>
</feature>
<gene>
    <name evidence="1" type="ORF">FMOSSE_LOCUS1767</name>
</gene>
<accession>A0A9N8VPQ2</accession>
<name>A0A9N8VPQ2_FUNMO</name>
<sequence length="91" mass="10593">KFSFKECKNTSIQQKWAPLLQKYRDIKIKFASTEDPSVTAPVTSDSIYGITENQDDERKANMKEFQDFINEQTKIISEISALVLLRFSKDR</sequence>
<dbReference type="EMBL" id="CAJVPP010000206">
    <property type="protein sequence ID" value="CAG8455576.1"/>
    <property type="molecule type" value="Genomic_DNA"/>
</dbReference>
<protein>
    <submittedName>
        <fullName evidence="1">10710_t:CDS:1</fullName>
    </submittedName>
</protein>
<keyword evidence="2" id="KW-1185">Reference proteome</keyword>
<dbReference type="AlphaFoldDB" id="A0A9N8VPQ2"/>
<organism evidence="1 2">
    <name type="scientific">Funneliformis mosseae</name>
    <name type="common">Endomycorrhizal fungus</name>
    <name type="synonym">Glomus mosseae</name>
    <dbReference type="NCBI Taxonomy" id="27381"/>
    <lineage>
        <taxon>Eukaryota</taxon>
        <taxon>Fungi</taxon>
        <taxon>Fungi incertae sedis</taxon>
        <taxon>Mucoromycota</taxon>
        <taxon>Glomeromycotina</taxon>
        <taxon>Glomeromycetes</taxon>
        <taxon>Glomerales</taxon>
        <taxon>Glomeraceae</taxon>
        <taxon>Funneliformis</taxon>
    </lineage>
</organism>